<accession>A0A6J5P7R5</accession>
<dbReference type="Gene3D" id="3.40.50.300">
    <property type="entry name" value="P-loop containing nucleotide triphosphate hydrolases"/>
    <property type="match status" value="1"/>
</dbReference>
<gene>
    <name evidence="1" type="ORF">UFOVP814_37</name>
</gene>
<organism evidence="1">
    <name type="scientific">uncultured Caudovirales phage</name>
    <dbReference type="NCBI Taxonomy" id="2100421"/>
    <lineage>
        <taxon>Viruses</taxon>
        <taxon>Duplodnaviria</taxon>
        <taxon>Heunggongvirae</taxon>
        <taxon>Uroviricota</taxon>
        <taxon>Caudoviricetes</taxon>
        <taxon>Peduoviridae</taxon>
        <taxon>Maltschvirus</taxon>
        <taxon>Maltschvirus maltsch</taxon>
    </lineage>
</organism>
<dbReference type="Pfam" id="PF13481">
    <property type="entry name" value="AAA_25"/>
    <property type="match status" value="1"/>
</dbReference>
<sequence>MTAETPTIRLFDGRGIPDELKAQKRWAPWRAVLNEKKGKFDKIPHNPNRPEYGISTNNPEKWGSYDTALKAYQANTKLFAGVGYVMTNPHGVVGIDLDKCVVNGTVAPWAQEIVEKLDSYTEISPSGTGLRILAAGEIPEDWNNHDIGIEIYAGNEARFLTVTGEHVPGTPTDIRVPSADVFADLAKRFAKERKKADVIDLNMPDVLDDLLTPDVSSLELPYQVKDFLLEGRHSGDRSRAVFAAACALYSAGLPDDEVFSILASNDYAMEIALDHRRQDHDRALLYIWREHCCKGKARASELKALSDDDFEVLPPLDAGTTAAAPGEPPSELKKAAQAVRFQIQTAAQFLTRRPPQWIIKGVMPRAELMVVFGDSGSGKSFFVFDMLGAIARGTEWRGKKVTKGRAVYIAAEGAGGCRNRLKAYCDFHGVKPDELDIGIIPEAPNLMEKTDIKDLIVALRAFGKTDVIVVDTFAQSFQGNENSGEDVSRALAHCKALHRATGALVVLISHTGKDASRGVRGWSGLRGAADAQIEVIRNGEERAAVIDKQKDGSGEGDQFGFRLNIVEIDTDEDGEPITSCVIQAGDNKAASQVERTKKVSKGLGARQTEALATLQEITDTAGDGVTKAALIENCISKQKDQTKEGRDRYRESITRAINTLITNCKIVQIDNLLHEADE</sequence>
<reference evidence="1" key="1">
    <citation type="submission" date="2020-04" db="EMBL/GenBank/DDBJ databases">
        <authorList>
            <person name="Chiriac C."/>
            <person name="Salcher M."/>
            <person name="Ghai R."/>
            <person name="Kavagutti S V."/>
        </authorList>
    </citation>
    <scope>NUCLEOTIDE SEQUENCE</scope>
</reference>
<evidence type="ECO:0000313" key="1">
    <source>
        <dbReference type="EMBL" id="CAB4163574.1"/>
    </source>
</evidence>
<dbReference type="EMBL" id="LR796746">
    <property type="protein sequence ID" value="CAB4163574.1"/>
    <property type="molecule type" value="Genomic_DNA"/>
</dbReference>
<name>A0A6J5P7R5_9CAUD</name>
<dbReference type="SUPFAM" id="SSF52540">
    <property type="entry name" value="P-loop containing nucleoside triphosphate hydrolases"/>
    <property type="match status" value="1"/>
</dbReference>
<proteinExistence type="predicted"/>
<protein>
    <submittedName>
        <fullName evidence="1">AAA domain containing protein</fullName>
    </submittedName>
</protein>
<dbReference type="InterPro" id="IPR027417">
    <property type="entry name" value="P-loop_NTPase"/>
</dbReference>